<accession>A0ABY4LZZ4</accession>
<feature type="compositionally biased region" description="Low complexity" evidence="1">
    <location>
        <begin position="92"/>
        <end position="106"/>
    </location>
</feature>
<dbReference type="InterPro" id="IPR021682">
    <property type="entry name" value="DUF2933"/>
</dbReference>
<evidence type="ECO:0000313" key="4">
    <source>
        <dbReference type="Proteomes" id="UP000830115"/>
    </source>
</evidence>
<dbReference type="Proteomes" id="UP000830115">
    <property type="component" value="Chromosome"/>
</dbReference>
<dbReference type="EMBL" id="CP086322">
    <property type="protein sequence ID" value="UQA91071.1"/>
    <property type="molecule type" value="Genomic_DNA"/>
</dbReference>
<organism evidence="3 4">
    <name type="scientific">Streptomyces halobius</name>
    <dbReference type="NCBI Taxonomy" id="2879846"/>
    <lineage>
        <taxon>Bacteria</taxon>
        <taxon>Bacillati</taxon>
        <taxon>Actinomycetota</taxon>
        <taxon>Actinomycetes</taxon>
        <taxon>Kitasatosporales</taxon>
        <taxon>Streptomycetaceae</taxon>
        <taxon>Streptomyces</taxon>
    </lineage>
</organism>
<evidence type="ECO:0000256" key="2">
    <source>
        <dbReference type="SAM" id="Phobius"/>
    </source>
</evidence>
<feature type="transmembrane region" description="Helical" evidence="2">
    <location>
        <begin position="28"/>
        <end position="46"/>
    </location>
</feature>
<evidence type="ECO:0000313" key="3">
    <source>
        <dbReference type="EMBL" id="UQA91071.1"/>
    </source>
</evidence>
<keyword evidence="2" id="KW-0472">Membrane</keyword>
<keyword evidence="2" id="KW-1133">Transmembrane helix</keyword>
<feature type="compositionally biased region" description="Polar residues" evidence="1">
    <location>
        <begin position="52"/>
        <end position="82"/>
    </location>
</feature>
<sequence>MCLNKKVLIGLGIVAIGLLLLKPAWMVVALPLLILAICPLSMILMMRGKGKTGSQGSSCSTGAGAQKTSASTPSETDRQISALQAELRSLKAAQAAQAEQSGQESGPTAERPRTKKHL</sequence>
<feature type="transmembrane region" description="Helical" evidence="2">
    <location>
        <begin position="7"/>
        <end position="22"/>
    </location>
</feature>
<feature type="region of interest" description="Disordered" evidence="1">
    <location>
        <begin position="49"/>
        <end position="118"/>
    </location>
</feature>
<name>A0ABY4LZZ4_9ACTN</name>
<keyword evidence="2" id="KW-0812">Transmembrane</keyword>
<evidence type="ECO:0000256" key="1">
    <source>
        <dbReference type="SAM" id="MobiDB-lite"/>
    </source>
</evidence>
<gene>
    <name evidence="3" type="ORF">K9S39_03510</name>
</gene>
<dbReference type="Pfam" id="PF11666">
    <property type="entry name" value="DUF2933"/>
    <property type="match status" value="1"/>
</dbReference>
<reference evidence="3" key="1">
    <citation type="submission" date="2021-10" db="EMBL/GenBank/DDBJ databases">
        <title>Streptomyces nigrumlapis sp.nov.,an antimicrobial producing actinobacterium isolated from Black Gobi rocks.</title>
        <authorList>
            <person name="Wen Y."/>
            <person name="Zhang W."/>
            <person name="Liu X.G."/>
        </authorList>
    </citation>
    <scope>NUCLEOTIDE SEQUENCE</scope>
    <source>
        <strain evidence="3">ST13-2-2</strain>
    </source>
</reference>
<dbReference type="RefSeq" id="WP_248861863.1">
    <property type="nucleotide sequence ID" value="NZ_CP086322.1"/>
</dbReference>
<proteinExistence type="predicted"/>
<protein>
    <submittedName>
        <fullName evidence="3">DUF2933 domain-containing protein</fullName>
    </submittedName>
</protein>
<keyword evidence="4" id="KW-1185">Reference proteome</keyword>